<dbReference type="SUPFAM" id="SSF100950">
    <property type="entry name" value="NagB/RpiA/CoA transferase-like"/>
    <property type="match status" value="1"/>
</dbReference>
<dbReference type="PANTHER" id="PTHR23407">
    <property type="entry name" value="ATPASE INHIBITOR/5-FORMYLTETRAHYDROFOLATE CYCLO-LIGASE"/>
    <property type="match status" value="1"/>
</dbReference>
<dbReference type="Proteomes" id="UP000602647">
    <property type="component" value="Unassembled WGS sequence"/>
</dbReference>
<feature type="binding site" evidence="4">
    <location>
        <position position="51"/>
    </location>
    <ligand>
        <name>substrate</name>
    </ligand>
</feature>
<evidence type="ECO:0000256" key="2">
    <source>
        <dbReference type="ARBA" id="ARBA00022741"/>
    </source>
</evidence>
<protein>
    <recommendedName>
        <fullName evidence="5">5-formyltetrahydrofolate cyclo-ligase</fullName>
        <ecNumber evidence="5">6.3.3.2</ecNumber>
    </recommendedName>
</protein>
<evidence type="ECO:0000256" key="1">
    <source>
        <dbReference type="ARBA" id="ARBA00010638"/>
    </source>
</evidence>
<dbReference type="PANTHER" id="PTHR23407:SF1">
    <property type="entry name" value="5-FORMYLTETRAHYDROFOLATE CYCLO-LIGASE"/>
    <property type="match status" value="1"/>
</dbReference>
<keyword evidence="3 4" id="KW-0067">ATP-binding</keyword>
<comment type="similarity">
    <text evidence="1 5">Belongs to the 5-formyltetrahydrofolate cyclo-ligase family.</text>
</comment>
<dbReference type="GO" id="GO:0009396">
    <property type="term" value="P:folic acid-containing compound biosynthetic process"/>
    <property type="evidence" value="ECO:0007669"/>
    <property type="project" value="TreeGrafter"/>
</dbReference>
<sequence>MLKSKQEMRKNVKKEAAQLTEAYCKDADEMIFRNIRALPEYQRADTVFCYVGTKTEINTMPILKDILENGKILGVPKCVAKGIMEVFRVESLEQLKEGAYGILEPKEECGRILPEQIDLALVPCLCCTKDGKRLGYGGGYYDRYLEKKEFTKVVLCREKLMKEFIPIDHHDVEMDLVISERGVCEK</sequence>
<dbReference type="InterPro" id="IPR037171">
    <property type="entry name" value="NagB/RpiA_transferase-like"/>
</dbReference>
<comment type="cofactor">
    <cofactor evidence="5">
        <name>Mg(2+)</name>
        <dbReference type="ChEBI" id="CHEBI:18420"/>
    </cofactor>
</comment>
<dbReference type="AlphaFoldDB" id="A0A923SQD3"/>
<dbReference type="Gene3D" id="3.40.50.10420">
    <property type="entry name" value="NagB/RpiA/CoA transferase-like"/>
    <property type="match status" value="1"/>
</dbReference>
<evidence type="ECO:0000256" key="4">
    <source>
        <dbReference type="PIRSR" id="PIRSR006806-1"/>
    </source>
</evidence>
<feature type="binding site" evidence="4">
    <location>
        <begin position="5"/>
        <end position="9"/>
    </location>
    <ligand>
        <name>ATP</name>
        <dbReference type="ChEBI" id="CHEBI:30616"/>
    </ligand>
</feature>
<dbReference type="GO" id="GO:0035999">
    <property type="term" value="P:tetrahydrofolate interconversion"/>
    <property type="evidence" value="ECO:0007669"/>
    <property type="project" value="TreeGrafter"/>
</dbReference>
<evidence type="ECO:0000313" key="7">
    <source>
        <dbReference type="Proteomes" id="UP000602647"/>
    </source>
</evidence>
<evidence type="ECO:0000256" key="5">
    <source>
        <dbReference type="RuleBase" id="RU361279"/>
    </source>
</evidence>
<name>A0A923SQD3_9FIRM</name>
<dbReference type="GO" id="GO:0005524">
    <property type="term" value="F:ATP binding"/>
    <property type="evidence" value="ECO:0007669"/>
    <property type="project" value="UniProtKB-KW"/>
</dbReference>
<evidence type="ECO:0000313" key="6">
    <source>
        <dbReference type="EMBL" id="MBC6679496.1"/>
    </source>
</evidence>
<keyword evidence="5" id="KW-0479">Metal-binding</keyword>
<feature type="binding site" evidence="4">
    <location>
        <begin position="133"/>
        <end position="141"/>
    </location>
    <ligand>
        <name>ATP</name>
        <dbReference type="ChEBI" id="CHEBI:30616"/>
    </ligand>
</feature>
<dbReference type="GO" id="GO:0030272">
    <property type="term" value="F:5-formyltetrahydrofolate cyclo-ligase activity"/>
    <property type="evidence" value="ECO:0007669"/>
    <property type="project" value="UniProtKB-EC"/>
</dbReference>
<comment type="caution">
    <text evidence="6">The sequence shown here is derived from an EMBL/GenBank/DDBJ whole genome shotgun (WGS) entry which is preliminary data.</text>
</comment>
<organism evidence="6 7">
    <name type="scientific">Zhenpiania hominis</name>
    <dbReference type="NCBI Taxonomy" id="2763644"/>
    <lineage>
        <taxon>Bacteria</taxon>
        <taxon>Bacillati</taxon>
        <taxon>Bacillota</taxon>
        <taxon>Clostridia</taxon>
        <taxon>Peptostreptococcales</taxon>
        <taxon>Anaerovoracaceae</taxon>
        <taxon>Zhenpiania</taxon>
    </lineage>
</organism>
<evidence type="ECO:0000256" key="3">
    <source>
        <dbReference type="ARBA" id="ARBA00022840"/>
    </source>
</evidence>
<keyword evidence="7" id="KW-1185">Reference proteome</keyword>
<feature type="binding site" evidence="4">
    <location>
        <position position="56"/>
    </location>
    <ligand>
        <name>substrate</name>
    </ligand>
</feature>
<dbReference type="NCBIfam" id="TIGR02727">
    <property type="entry name" value="MTHFS_bact"/>
    <property type="match status" value="1"/>
</dbReference>
<dbReference type="PIRSF" id="PIRSF006806">
    <property type="entry name" value="FTHF_cligase"/>
    <property type="match status" value="1"/>
</dbReference>
<reference evidence="6" key="1">
    <citation type="submission" date="2020-08" db="EMBL/GenBank/DDBJ databases">
        <title>Genome public.</title>
        <authorList>
            <person name="Liu C."/>
            <person name="Sun Q."/>
        </authorList>
    </citation>
    <scope>NUCLEOTIDE SEQUENCE</scope>
    <source>
        <strain evidence="6">BX12</strain>
    </source>
</reference>
<gene>
    <name evidence="6" type="ORF">H9L42_06610</name>
</gene>
<dbReference type="EC" id="6.3.3.2" evidence="5"/>
<dbReference type="InterPro" id="IPR002698">
    <property type="entry name" value="FTHF_cligase"/>
</dbReference>
<dbReference type="GO" id="GO:0046872">
    <property type="term" value="F:metal ion binding"/>
    <property type="evidence" value="ECO:0007669"/>
    <property type="project" value="UniProtKB-KW"/>
</dbReference>
<accession>A0A923SQD3</accession>
<keyword evidence="6" id="KW-0436">Ligase</keyword>
<comment type="catalytic activity">
    <reaction evidence="5">
        <text>(6S)-5-formyl-5,6,7,8-tetrahydrofolate + ATP = (6R)-5,10-methenyltetrahydrofolate + ADP + phosphate</text>
        <dbReference type="Rhea" id="RHEA:10488"/>
        <dbReference type="ChEBI" id="CHEBI:30616"/>
        <dbReference type="ChEBI" id="CHEBI:43474"/>
        <dbReference type="ChEBI" id="CHEBI:57455"/>
        <dbReference type="ChEBI" id="CHEBI:57457"/>
        <dbReference type="ChEBI" id="CHEBI:456216"/>
        <dbReference type="EC" id="6.3.3.2"/>
    </reaction>
</comment>
<keyword evidence="5" id="KW-0460">Magnesium</keyword>
<keyword evidence="2 4" id="KW-0547">Nucleotide-binding</keyword>
<dbReference type="EMBL" id="JACRYT010000005">
    <property type="protein sequence ID" value="MBC6679496.1"/>
    <property type="molecule type" value="Genomic_DNA"/>
</dbReference>
<proteinExistence type="inferred from homology"/>
<dbReference type="InterPro" id="IPR024185">
    <property type="entry name" value="FTHF_cligase-like_sf"/>
</dbReference>
<dbReference type="RefSeq" id="WP_187302605.1">
    <property type="nucleotide sequence ID" value="NZ_CBCTON010000026.1"/>
</dbReference>
<dbReference type="Pfam" id="PF01812">
    <property type="entry name" value="5-FTHF_cyc-lig"/>
    <property type="match status" value="1"/>
</dbReference>